<evidence type="ECO:0000256" key="11">
    <source>
        <dbReference type="RuleBase" id="RU003832"/>
    </source>
</evidence>
<evidence type="ECO:0000256" key="4">
    <source>
        <dbReference type="ARBA" id="ARBA00022676"/>
    </source>
</evidence>
<organism evidence="14 15">
    <name type="scientific">Holothuria leucospilota</name>
    <name type="common">Black long sea cucumber</name>
    <name type="synonym">Mertensiothuria leucospilota</name>
    <dbReference type="NCBI Taxonomy" id="206669"/>
    <lineage>
        <taxon>Eukaryota</taxon>
        <taxon>Metazoa</taxon>
        <taxon>Echinodermata</taxon>
        <taxon>Eleutherozoa</taxon>
        <taxon>Echinozoa</taxon>
        <taxon>Holothuroidea</taxon>
        <taxon>Aspidochirotacea</taxon>
        <taxon>Aspidochirotida</taxon>
        <taxon>Holothuriidae</taxon>
        <taxon>Holothuria</taxon>
    </lineage>
</organism>
<feature type="domain" description="Fucosyltransferase N-terminal" evidence="13">
    <location>
        <begin position="44"/>
        <end position="125"/>
    </location>
</feature>
<evidence type="ECO:0000256" key="6">
    <source>
        <dbReference type="ARBA" id="ARBA00022692"/>
    </source>
</evidence>
<keyword evidence="10" id="KW-0325">Glycoprotein</keyword>
<keyword evidence="9" id="KW-0472">Membrane</keyword>
<dbReference type="FunFam" id="3.40.50.11660:FF:000004">
    <property type="entry name" value="Glycoprotein 3-alpha-L-fucosyltransferase A"/>
    <property type="match status" value="1"/>
</dbReference>
<dbReference type="InterPro" id="IPR038577">
    <property type="entry name" value="GT10-like_C_sf"/>
</dbReference>
<keyword evidence="5 11" id="KW-0808">Transferase</keyword>
<dbReference type="OrthoDB" id="427096at2759"/>
<comment type="caution">
    <text evidence="14">The sequence shown here is derived from an EMBL/GenBank/DDBJ whole genome shotgun (WGS) entry which is preliminary data.</text>
</comment>
<accession>A0A9Q1C060</accession>
<comment type="pathway">
    <text evidence="2">Protein modification; protein glycosylation.</text>
</comment>
<evidence type="ECO:0000256" key="9">
    <source>
        <dbReference type="ARBA" id="ARBA00023136"/>
    </source>
</evidence>
<dbReference type="EC" id="2.4.1.-" evidence="11"/>
<evidence type="ECO:0000313" key="15">
    <source>
        <dbReference type="Proteomes" id="UP001152320"/>
    </source>
</evidence>
<dbReference type="InterPro" id="IPR031481">
    <property type="entry name" value="Glyco_tran_10_N"/>
</dbReference>
<dbReference type="SUPFAM" id="SSF53756">
    <property type="entry name" value="UDP-Glycosyltransferase/glycogen phosphorylase"/>
    <property type="match status" value="1"/>
</dbReference>
<evidence type="ECO:0000256" key="7">
    <source>
        <dbReference type="ARBA" id="ARBA00022968"/>
    </source>
</evidence>
<dbReference type="PANTHER" id="PTHR11929">
    <property type="entry name" value="ALPHA- 1,3 -FUCOSYLTRANSFERASE"/>
    <property type="match status" value="1"/>
</dbReference>
<dbReference type="InterPro" id="IPR055270">
    <property type="entry name" value="Glyco_tran_10_C"/>
</dbReference>
<keyword evidence="6 11" id="KW-0812">Transmembrane</keyword>
<dbReference type="GO" id="GO:0046920">
    <property type="term" value="F:alpha-(1-&gt;3)-fucosyltransferase activity"/>
    <property type="evidence" value="ECO:0007669"/>
    <property type="project" value="TreeGrafter"/>
</dbReference>
<name>A0A9Q1C060_HOLLE</name>
<comment type="similarity">
    <text evidence="3 11">Belongs to the glycosyltransferase 10 family.</text>
</comment>
<gene>
    <name evidence="14" type="ORF">HOLleu_19526</name>
</gene>
<feature type="domain" description="Fucosyltransferase C-terminal" evidence="12">
    <location>
        <begin position="146"/>
        <end position="310"/>
    </location>
</feature>
<keyword evidence="7" id="KW-0735">Signal-anchor</keyword>
<keyword evidence="15" id="KW-1185">Reference proteome</keyword>
<dbReference type="Pfam" id="PF17039">
    <property type="entry name" value="Glyco_tran_10_N"/>
    <property type="match status" value="1"/>
</dbReference>
<comment type="subcellular location">
    <subcellularLocation>
        <location evidence="11">Golgi apparatus</location>
        <location evidence="11">Golgi stack membrane</location>
        <topology evidence="11">Single-pass type II membrane protein</topology>
    </subcellularLocation>
    <subcellularLocation>
        <location evidence="1">Membrane</location>
        <topology evidence="1">Single-pass membrane protein</topology>
    </subcellularLocation>
</comment>
<keyword evidence="4 11" id="KW-0328">Glycosyltransferase</keyword>
<dbReference type="Pfam" id="PF00852">
    <property type="entry name" value="Glyco_transf_10"/>
    <property type="match status" value="1"/>
</dbReference>
<proteinExistence type="inferred from homology"/>
<dbReference type="EMBL" id="JAIZAY010000009">
    <property type="protein sequence ID" value="KAJ8035754.1"/>
    <property type="molecule type" value="Genomic_DNA"/>
</dbReference>
<sequence length="361" mass="42503">MHSHTSIDHVDVAIFTIRDFRLASLPRRFNCPKWNRSISFRDARFNVSACKDADVVMFTTGKDFTRLEYWRELQAQRKPSQLWLMSTAEAPINTIPTWPPLTLRYIRMNLSSTFRSDSEISIPYGEYIPFQENVNVPFRSKLLNDSEKLVVWVASHCPLRTWNRTRLVHDLSRYVPIDIYGKCGNLRCDDGDRRCFRIFRSYMFYLALENSCCSEYITEKLWDALMKYEAIPIVIGASREEYEKVAPPQSFIHVNDFASVEHLAKYLHTVASNLSLYRSYFEWKNHGYIRAHKLYKSVLESQDHACMLFEYANGVRPLSVDGFDPFGPSWFGSCQPCGTKSWLHDYYFYPFQDLYRRIHSN</sequence>
<evidence type="ECO:0000256" key="2">
    <source>
        <dbReference type="ARBA" id="ARBA00004922"/>
    </source>
</evidence>
<dbReference type="GO" id="GO:0032580">
    <property type="term" value="C:Golgi cisterna membrane"/>
    <property type="evidence" value="ECO:0007669"/>
    <property type="project" value="UniProtKB-SubCell"/>
</dbReference>
<keyword evidence="11" id="KW-0333">Golgi apparatus</keyword>
<evidence type="ECO:0000256" key="8">
    <source>
        <dbReference type="ARBA" id="ARBA00022989"/>
    </source>
</evidence>
<evidence type="ECO:0000259" key="12">
    <source>
        <dbReference type="Pfam" id="PF00852"/>
    </source>
</evidence>
<dbReference type="Gene3D" id="3.40.50.11660">
    <property type="entry name" value="Glycosyl transferase family 10, C-terminal domain"/>
    <property type="match status" value="1"/>
</dbReference>
<dbReference type="AlphaFoldDB" id="A0A9Q1C060"/>
<reference evidence="14" key="1">
    <citation type="submission" date="2021-10" db="EMBL/GenBank/DDBJ databases">
        <title>Tropical sea cucumber genome reveals ecological adaptation and Cuvierian tubules defense mechanism.</title>
        <authorList>
            <person name="Chen T."/>
        </authorList>
    </citation>
    <scope>NUCLEOTIDE SEQUENCE</scope>
    <source>
        <strain evidence="14">Nanhai2018</strain>
        <tissue evidence="14">Muscle</tissue>
    </source>
</reference>
<protein>
    <recommendedName>
        <fullName evidence="11">Fucosyltransferase</fullName>
        <ecNumber evidence="11">2.4.1.-</ecNumber>
    </recommendedName>
</protein>
<evidence type="ECO:0000259" key="13">
    <source>
        <dbReference type="Pfam" id="PF17039"/>
    </source>
</evidence>
<evidence type="ECO:0000256" key="3">
    <source>
        <dbReference type="ARBA" id="ARBA00008919"/>
    </source>
</evidence>
<dbReference type="InterPro" id="IPR001503">
    <property type="entry name" value="Glyco_trans_10"/>
</dbReference>
<dbReference type="Proteomes" id="UP001152320">
    <property type="component" value="Chromosome 9"/>
</dbReference>
<evidence type="ECO:0000256" key="10">
    <source>
        <dbReference type="ARBA" id="ARBA00023180"/>
    </source>
</evidence>
<dbReference type="PANTHER" id="PTHR11929:SF145">
    <property type="entry name" value="ALPHA-(1,3)-FUCOSYLTRANSFERASE FUT-1"/>
    <property type="match status" value="1"/>
</dbReference>
<evidence type="ECO:0000256" key="5">
    <source>
        <dbReference type="ARBA" id="ARBA00022679"/>
    </source>
</evidence>
<evidence type="ECO:0000313" key="14">
    <source>
        <dbReference type="EMBL" id="KAJ8035754.1"/>
    </source>
</evidence>
<keyword evidence="8" id="KW-1133">Transmembrane helix</keyword>
<evidence type="ECO:0000256" key="1">
    <source>
        <dbReference type="ARBA" id="ARBA00004167"/>
    </source>
</evidence>